<evidence type="ECO:0000256" key="5">
    <source>
        <dbReference type="ARBA" id="ARBA00023054"/>
    </source>
</evidence>
<gene>
    <name evidence="8" type="primary">racA</name>
    <name evidence="10" type="ORF">DFP97_105223</name>
</gene>
<dbReference type="GO" id="GO:0005737">
    <property type="term" value="C:cytoplasm"/>
    <property type="evidence" value="ECO:0007669"/>
    <property type="project" value="UniProtKB-SubCell"/>
</dbReference>
<comment type="subcellular location">
    <subcellularLocation>
        <location evidence="8">Cytoplasm</location>
    </subcellularLocation>
    <text evidence="8">Localizes to cell poles and nucleoid.</text>
</comment>
<dbReference type="InterPro" id="IPR009061">
    <property type="entry name" value="DNA-bd_dom_put_sf"/>
</dbReference>
<organism evidence="10 11">
    <name type="scientific">Paenibacillus prosopidis</name>
    <dbReference type="NCBI Taxonomy" id="630520"/>
    <lineage>
        <taxon>Bacteria</taxon>
        <taxon>Bacillati</taxon>
        <taxon>Bacillota</taxon>
        <taxon>Bacilli</taxon>
        <taxon>Bacillales</taxon>
        <taxon>Paenibacillaceae</taxon>
        <taxon>Paenibacillus</taxon>
    </lineage>
</organism>
<evidence type="ECO:0000256" key="7">
    <source>
        <dbReference type="ARBA" id="ARBA00023306"/>
    </source>
</evidence>
<dbReference type="InterPro" id="IPR023522">
    <property type="entry name" value="Chrosome_anchoring_RacA"/>
</dbReference>
<dbReference type="GO" id="GO:0006355">
    <property type="term" value="P:regulation of DNA-templated transcription"/>
    <property type="evidence" value="ECO:0007669"/>
    <property type="project" value="InterPro"/>
</dbReference>
<name>A0A368W424_9BACL</name>
<keyword evidence="3 8" id="KW-0159">Chromosome partition</keyword>
<evidence type="ECO:0000259" key="9">
    <source>
        <dbReference type="Pfam" id="PF13411"/>
    </source>
</evidence>
<feature type="domain" description="HTH merR-type" evidence="9">
    <location>
        <begin position="5"/>
        <end position="67"/>
    </location>
</feature>
<comment type="function">
    <text evidence="8">Required for the formation of axial filaments and for anchoring the origin regions at the cell poles in sporulating cells, thus ensuring proper chromosome segregation in the prespore. Binds in a dispersed manner throughout the chromosome but preferentially to sites clustered in the origin portion of the chromosome, causing condensation of the chromosome and its remodeling into an elongated, anchored structure.</text>
</comment>
<dbReference type="InterPro" id="IPR000551">
    <property type="entry name" value="MerR-type_HTH_dom"/>
</dbReference>
<keyword evidence="11" id="KW-1185">Reference proteome</keyword>
<comment type="caution">
    <text evidence="10">The sequence shown here is derived from an EMBL/GenBank/DDBJ whole genome shotgun (WGS) entry which is preliminary data.</text>
</comment>
<dbReference type="Gene3D" id="1.10.1660.10">
    <property type="match status" value="1"/>
</dbReference>
<dbReference type="Pfam" id="PF13411">
    <property type="entry name" value="MerR_1"/>
    <property type="match status" value="1"/>
</dbReference>
<evidence type="ECO:0000313" key="11">
    <source>
        <dbReference type="Proteomes" id="UP000252415"/>
    </source>
</evidence>
<dbReference type="GO" id="GO:0003690">
    <property type="term" value="F:double-stranded DNA binding"/>
    <property type="evidence" value="ECO:0007669"/>
    <property type="project" value="UniProtKB-UniRule"/>
</dbReference>
<sequence length="179" mass="20652">MGTLKTKDAADLLSVSQTTIKRWASTFPNFFQKDRFGHYIFSEQEIDLLIHIKDRIDHGETLDRIALTTNEQQPEPKQDETPLHTHDPSVEDMLTRIEHVERSVEQKADEVVSIQLLQQRKELEELRQMIEQLAASVETIQTSSSKTYSSHDEIHQAAVAKLQAPPRKRGLLRSFFSFL</sequence>
<dbReference type="GO" id="GO:0007059">
    <property type="term" value="P:chromosome segregation"/>
    <property type="evidence" value="ECO:0007669"/>
    <property type="project" value="UniProtKB-UniRule"/>
</dbReference>
<keyword evidence="1 8" id="KW-0963">Cytoplasm</keyword>
<keyword evidence="5 8" id="KW-0175">Coiled coil</keyword>
<evidence type="ECO:0000256" key="2">
    <source>
        <dbReference type="ARBA" id="ARBA00022618"/>
    </source>
</evidence>
<keyword evidence="2 8" id="KW-0132">Cell division</keyword>
<evidence type="ECO:0000256" key="1">
    <source>
        <dbReference type="ARBA" id="ARBA00022490"/>
    </source>
</evidence>
<dbReference type="GO" id="GO:0030261">
    <property type="term" value="P:chromosome condensation"/>
    <property type="evidence" value="ECO:0007669"/>
    <property type="project" value="UniProtKB-UniRule"/>
</dbReference>
<evidence type="ECO:0000256" key="4">
    <source>
        <dbReference type="ARBA" id="ARBA00022969"/>
    </source>
</evidence>
<dbReference type="AlphaFoldDB" id="A0A368W424"/>
<dbReference type="OrthoDB" id="2991292at2"/>
<evidence type="ECO:0000256" key="8">
    <source>
        <dbReference type="HAMAP-Rule" id="MF_01170"/>
    </source>
</evidence>
<keyword evidence="4 8" id="KW-0749">Sporulation</keyword>
<accession>A0A368W424</accession>
<dbReference type="SUPFAM" id="SSF46955">
    <property type="entry name" value="Putative DNA-binding domain"/>
    <property type="match status" value="1"/>
</dbReference>
<dbReference type="EMBL" id="QPJD01000005">
    <property type="protein sequence ID" value="RCW49038.1"/>
    <property type="molecule type" value="Genomic_DNA"/>
</dbReference>
<comment type="similarity">
    <text evidence="8">Belongs to the RacA family.</text>
</comment>
<dbReference type="GO" id="GO:0030435">
    <property type="term" value="P:sporulation resulting in formation of a cellular spore"/>
    <property type="evidence" value="ECO:0007669"/>
    <property type="project" value="UniProtKB-UniRule"/>
</dbReference>
<dbReference type="Proteomes" id="UP000252415">
    <property type="component" value="Unassembled WGS sequence"/>
</dbReference>
<feature type="DNA-binding region" description="H-T-H motif" evidence="8">
    <location>
        <begin position="6"/>
        <end position="26"/>
    </location>
</feature>
<keyword evidence="7 8" id="KW-0131">Cell cycle</keyword>
<keyword evidence="6 8" id="KW-0238">DNA-binding</keyword>
<reference evidence="10 11" key="1">
    <citation type="submission" date="2018-07" db="EMBL/GenBank/DDBJ databases">
        <title>Genomic Encyclopedia of Type Strains, Phase III (KMG-III): the genomes of soil and plant-associated and newly described type strains.</title>
        <authorList>
            <person name="Whitman W."/>
        </authorList>
    </citation>
    <scope>NUCLEOTIDE SEQUENCE [LARGE SCALE GENOMIC DNA]</scope>
    <source>
        <strain evidence="10 11">CECT 7506</strain>
    </source>
</reference>
<evidence type="ECO:0000256" key="3">
    <source>
        <dbReference type="ARBA" id="ARBA00022829"/>
    </source>
</evidence>
<feature type="coiled-coil region" evidence="8">
    <location>
        <begin position="90"/>
        <end position="143"/>
    </location>
</feature>
<evidence type="ECO:0000256" key="6">
    <source>
        <dbReference type="ARBA" id="ARBA00023125"/>
    </source>
</evidence>
<dbReference type="RefSeq" id="WP_114379781.1">
    <property type="nucleotide sequence ID" value="NZ_QPJD01000005.1"/>
</dbReference>
<protein>
    <recommendedName>
        <fullName evidence="8">Chromosome-anchoring protein RacA</fullName>
    </recommendedName>
</protein>
<dbReference type="GO" id="GO:0008356">
    <property type="term" value="P:asymmetric cell division"/>
    <property type="evidence" value="ECO:0007669"/>
    <property type="project" value="UniProtKB-UniRule"/>
</dbReference>
<dbReference type="HAMAP" id="MF_01170">
    <property type="entry name" value="RacA"/>
    <property type="match status" value="1"/>
</dbReference>
<proteinExistence type="inferred from homology"/>
<evidence type="ECO:0000313" key="10">
    <source>
        <dbReference type="EMBL" id="RCW49038.1"/>
    </source>
</evidence>